<name>A0A1H8W946_9BRAD</name>
<dbReference type="AlphaFoldDB" id="A0A1H8W946"/>
<dbReference type="RefSeq" id="WP_175557727.1">
    <property type="nucleotide sequence ID" value="NZ_FODT01000011.1"/>
</dbReference>
<sequence>MSDHAELTIVASDVRDQFRRDIEAFEALERRLLAEERRERARDLSARFVGLKLTLAD</sequence>
<gene>
    <name evidence="1" type="ORF">SAMN05444123_11193</name>
</gene>
<keyword evidence="2" id="KW-1185">Reference proteome</keyword>
<evidence type="ECO:0000313" key="2">
    <source>
        <dbReference type="Proteomes" id="UP000199615"/>
    </source>
</evidence>
<protein>
    <submittedName>
        <fullName evidence="1">Uncharacterized protein</fullName>
    </submittedName>
</protein>
<accession>A0A1H8W946</accession>
<evidence type="ECO:0000313" key="1">
    <source>
        <dbReference type="EMBL" id="SEP23907.1"/>
    </source>
</evidence>
<dbReference type="EMBL" id="FODT01000011">
    <property type="protein sequence ID" value="SEP23907.1"/>
    <property type="molecule type" value="Genomic_DNA"/>
</dbReference>
<dbReference type="Proteomes" id="UP000199615">
    <property type="component" value="Unassembled WGS sequence"/>
</dbReference>
<organism evidence="1 2">
    <name type="scientific">Rhodopseudomonas pseudopalustris</name>
    <dbReference type="NCBI Taxonomy" id="1513892"/>
    <lineage>
        <taxon>Bacteria</taxon>
        <taxon>Pseudomonadati</taxon>
        <taxon>Pseudomonadota</taxon>
        <taxon>Alphaproteobacteria</taxon>
        <taxon>Hyphomicrobiales</taxon>
        <taxon>Nitrobacteraceae</taxon>
        <taxon>Rhodopseudomonas</taxon>
    </lineage>
</organism>
<reference evidence="2" key="1">
    <citation type="submission" date="2016-10" db="EMBL/GenBank/DDBJ databases">
        <authorList>
            <person name="Varghese N."/>
            <person name="Submissions S."/>
        </authorList>
    </citation>
    <scope>NUCLEOTIDE SEQUENCE [LARGE SCALE GENOMIC DNA]</scope>
    <source>
        <strain evidence="2">DSM 123</strain>
    </source>
</reference>
<proteinExistence type="predicted"/>